<dbReference type="CDD" id="cd03571">
    <property type="entry name" value="ENTH"/>
    <property type="match status" value="1"/>
</dbReference>
<dbReference type="SMART" id="SM00273">
    <property type="entry name" value="ENTH"/>
    <property type="match status" value="1"/>
</dbReference>
<dbReference type="GO" id="GO:0005543">
    <property type="term" value="F:phospholipid binding"/>
    <property type="evidence" value="ECO:0007669"/>
    <property type="project" value="TreeGrafter"/>
</dbReference>
<dbReference type="Gene3D" id="1.25.40.90">
    <property type="match status" value="1"/>
</dbReference>
<feature type="domain" description="ENTH" evidence="7">
    <location>
        <begin position="20"/>
        <end position="152"/>
    </location>
</feature>
<feature type="compositionally biased region" description="Polar residues" evidence="6">
    <location>
        <begin position="419"/>
        <end position="429"/>
    </location>
</feature>
<protein>
    <submittedName>
        <fullName evidence="8">Clathrin interactor EPSIN 1-like isoform X1</fullName>
    </submittedName>
</protein>
<dbReference type="GO" id="GO:0005768">
    <property type="term" value="C:endosome"/>
    <property type="evidence" value="ECO:0007669"/>
    <property type="project" value="TreeGrafter"/>
</dbReference>
<evidence type="ECO:0000256" key="2">
    <source>
        <dbReference type="ARBA" id="ARBA00004555"/>
    </source>
</evidence>
<dbReference type="PANTHER" id="PTHR12276">
    <property type="entry name" value="EPSIN/ENT-RELATED"/>
    <property type="match status" value="1"/>
</dbReference>
<dbReference type="EMBL" id="JANAVB010030220">
    <property type="protein sequence ID" value="KAJ6813553.1"/>
    <property type="molecule type" value="Genomic_DNA"/>
</dbReference>
<dbReference type="InterPro" id="IPR008942">
    <property type="entry name" value="ENTH_VHS"/>
</dbReference>
<comment type="caution">
    <text evidence="8">The sequence shown here is derived from an EMBL/GenBank/DDBJ whole genome shotgun (WGS) entry which is preliminary data.</text>
</comment>
<feature type="compositionally biased region" description="Basic and acidic residues" evidence="6">
    <location>
        <begin position="200"/>
        <end position="229"/>
    </location>
</feature>
<dbReference type="Proteomes" id="UP001140949">
    <property type="component" value="Unassembled WGS sequence"/>
</dbReference>
<dbReference type="GO" id="GO:0005794">
    <property type="term" value="C:Golgi apparatus"/>
    <property type="evidence" value="ECO:0007669"/>
    <property type="project" value="UniProtKB-SubCell"/>
</dbReference>
<evidence type="ECO:0000256" key="6">
    <source>
        <dbReference type="SAM" id="MobiDB-lite"/>
    </source>
</evidence>
<comment type="subcellular location">
    <subcellularLocation>
        <location evidence="1">Cytoplasmic vesicle</location>
        <location evidence="1">Clathrin-coated vesicle</location>
    </subcellularLocation>
    <subcellularLocation>
        <location evidence="2">Golgi apparatus</location>
    </subcellularLocation>
</comment>
<dbReference type="GO" id="GO:0005886">
    <property type="term" value="C:plasma membrane"/>
    <property type="evidence" value="ECO:0007669"/>
    <property type="project" value="TreeGrafter"/>
</dbReference>
<name>A0AAX6FBJ2_IRIPA</name>
<dbReference type="InterPro" id="IPR013809">
    <property type="entry name" value="ENTH"/>
</dbReference>
<dbReference type="GO" id="GO:0030276">
    <property type="term" value="F:clathrin binding"/>
    <property type="evidence" value="ECO:0007669"/>
    <property type="project" value="TreeGrafter"/>
</dbReference>
<keyword evidence="5" id="KW-0968">Cytoplasmic vesicle</keyword>
<dbReference type="Pfam" id="PF01417">
    <property type="entry name" value="ENTH"/>
    <property type="match status" value="1"/>
</dbReference>
<dbReference type="FunFam" id="1.25.40.90:FF:000006">
    <property type="entry name" value="Clathrin interactor 1"/>
    <property type="match status" value="1"/>
</dbReference>
<dbReference type="PANTHER" id="PTHR12276:SF45">
    <property type="entry name" value="CLATHRIN INTERACTOR 1"/>
    <property type="match status" value="1"/>
</dbReference>
<evidence type="ECO:0000313" key="8">
    <source>
        <dbReference type="EMBL" id="KAJ6813553.1"/>
    </source>
</evidence>
<dbReference type="AlphaFoldDB" id="A0AAX6FBJ2"/>
<feature type="compositionally biased region" description="Low complexity" evidence="6">
    <location>
        <begin position="255"/>
        <end position="276"/>
    </location>
</feature>
<dbReference type="SUPFAM" id="SSF48464">
    <property type="entry name" value="ENTH/VHS domain"/>
    <property type="match status" value="1"/>
</dbReference>
<reference evidence="8" key="1">
    <citation type="journal article" date="2023" name="GigaByte">
        <title>Genome assembly of the bearded iris, Iris pallida Lam.</title>
        <authorList>
            <person name="Bruccoleri R.E."/>
            <person name="Oakeley E.J."/>
            <person name="Faust A.M.E."/>
            <person name="Altorfer M."/>
            <person name="Dessus-Babus S."/>
            <person name="Burckhardt D."/>
            <person name="Oertli M."/>
            <person name="Naumann U."/>
            <person name="Petersen F."/>
            <person name="Wong J."/>
        </authorList>
    </citation>
    <scope>NUCLEOTIDE SEQUENCE</scope>
    <source>
        <strain evidence="8">GSM-AAB239-AS_SAM_17_03QT</strain>
    </source>
</reference>
<evidence type="ECO:0000256" key="5">
    <source>
        <dbReference type="ARBA" id="ARBA00023329"/>
    </source>
</evidence>
<dbReference type="PROSITE" id="PS50942">
    <property type="entry name" value="ENTH"/>
    <property type="match status" value="1"/>
</dbReference>
<evidence type="ECO:0000256" key="1">
    <source>
        <dbReference type="ARBA" id="ARBA00004132"/>
    </source>
</evidence>
<dbReference type="GO" id="GO:0030125">
    <property type="term" value="C:clathrin vesicle coat"/>
    <property type="evidence" value="ECO:0007669"/>
    <property type="project" value="TreeGrafter"/>
</dbReference>
<gene>
    <name evidence="8" type="ORF">M6B38_142025</name>
</gene>
<feature type="region of interest" description="Disordered" evidence="6">
    <location>
        <begin position="391"/>
        <end position="429"/>
    </location>
</feature>
<feature type="compositionally biased region" description="Polar residues" evidence="6">
    <location>
        <begin position="391"/>
        <end position="401"/>
    </location>
</feature>
<keyword evidence="9" id="KW-1185">Reference proteome</keyword>
<proteinExistence type="inferred from homology"/>
<accession>A0AAX6FBJ2</accession>
<evidence type="ECO:0000256" key="4">
    <source>
        <dbReference type="ARBA" id="ARBA00023034"/>
    </source>
</evidence>
<evidence type="ECO:0000259" key="7">
    <source>
        <dbReference type="PROSITE" id="PS50942"/>
    </source>
</evidence>
<evidence type="ECO:0000313" key="9">
    <source>
        <dbReference type="Proteomes" id="UP001140949"/>
    </source>
</evidence>
<keyword evidence="4" id="KW-0333">Golgi apparatus</keyword>
<evidence type="ECO:0000256" key="3">
    <source>
        <dbReference type="ARBA" id="ARBA00010130"/>
    </source>
</evidence>
<feature type="region of interest" description="Disordered" evidence="6">
    <location>
        <begin position="195"/>
        <end position="298"/>
    </location>
</feature>
<dbReference type="GO" id="GO:0006897">
    <property type="term" value="P:endocytosis"/>
    <property type="evidence" value="ECO:0007669"/>
    <property type="project" value="TreeGrafter"/>
</dbReference>
<organism evidence="8 9">
    <name type="scientific">Iris pallida</name>
    <name type="common">Sweet iris</name>
    <dbReference type="NCBI Taxonomy" id="29817"/>
    <lineage>
        <taxon>Eukaryota</taxon>
        <taxon>Viridiplantae</taxon>
        <taxon>Streptophyta</taxon>
        <taxon>Embryophyta</taxon>
        <taxon>Tracheophyta</taxon>
        <taxon>Spermatophyta</taxon>
        <taxon>Magnoliopsida</taxon>
        <taxon>Liliopsida</taxon>
        <taxon>Asparagales</taxon>
        <taxon>Iridaceae</taxon>
        <taxon>Iridoideae</taxon>
        <taxon>Irideae</taxon>
        <taxon>Iris</taxon>
    </lineage>
</organism>
<sequence length="584" mass="61804">MDFMKVLDQAVREIKREVNLKVLNVPEIEQKVLDATSTEPWGPHGSALSEIAQATKKFTECSMIMNVLWTRLSETGANWRHVYKALTVIEYLIANGSERAVDDIIEHTFKISSLSGFAYVEPNGKDSGINVRKKVETLVALLNDKDKIQAARNKAAANRDKYIGLSSSGITYKSSASSFGSSSYQSNDRYGGFGSTMEGDSFKDSSEGYGKESKWSNEKKNVKSKEGLSNEKVGSKLKKGGADNARGHDSLSAHSSKTAIKSAQISSSSSPSVQTSSEDDFDDFDPRGSSKANNTSSNQVDLFGESLVGDLMDAPASAPTATATLNDIVTPEVDLFADATFVSASPHTEATTVSLGQGNIDFFTSSPDFPAAVPTNVDLFGASDFGVASKAKSSSPMTTHTDAFDPFAASDSGAHSEVKSSASESTGTKSFDPFAGIPMNNFEGADPFGAFTSHTQEANLEPPKNLASKSLNNLEQTSVTSSKSAPKNNSFQVKSGIWADSLSRGLIDLNITAPKKTNLADIGIVGGLGDVSDDMEKVVPPTAFYMGTAIGAGTGLGRSGFPSTTMGGSGNFLPFGQQQYGSFK</sequence>
<comment type="similarity">
    <text evidence="3">Belongs to the epsin family.</text>
</comment>
<reference evidence="8" key="2">
    <citation type="submission" date="2023-04" db="EMBL/GenBank/DDBJ databases">
        <authorList>
            <person name="Bruccoleri R.E."/>
            <person name="Oakeley E.J."/>
            <person name="Faust A.-M."/>
            <person name="Dessus-Babus S."/>
            <person name="Altorfer M."/>
            <person name="Burckhardt D."/>
            <person name="Oertli M."/>
            <person name="Naumann U."/>
            <person name="Petersen F."/>
            <person name="Wong J."/>
        </authorList>
    </citation>
    <scope>NUCLEOTIDE SEQUENCE</scope>
    <source>
        <strain evidence="8">GSM-AAB239-AS_SAM_17_03QT</strain>
        <tissue evidence="8">Leaf</tissue>
    </source>
</reference>